<dbReference type="AlphaFoldDB" id="A0A444HXL1"/>
<evidence type="ECO:0000313" key="3">
    <source>
        <dbReference type="Proteomes" id="UP000283817"/>
    </source>
</evidence>
<evidence type="ECO:0000256" key="1">
    <source>
        <dbReference type="SAM" id="Phobius"/>
    </source>
</evidence>
<keyword evidence="1" id="KW-1133">Transmembrane helix</keyword>
<accession>A0A444HXL1</accession>
<dbReference type="Proteomes" id="UP000283817">
    <property type="component" value="Unassembled WGS sequence"/>
</dbReference>
<evidence type="ECO:0000313" key="2">
    <source>
        <dbReference type="EMBL" id="RWX28878.1"/>
    </source>
</evidence>
<gene>
    <name evidence="2" type="ORF">EHI47_17990</name>
</gene>
<dbReference type="EMBL" id="SBHX01000043">
    <property type="protein sequence ID" value="RWX28878.1"/>
    <property type="molecule type" value="Genomic_DNA"/>
</dbReference>
<protein>
    <submittedName>
        <fullName evidence="2">Uncharacterized protein</fullName>
    </submittedName>
</protein>
<comment type="caution">
    <text evidence="2">The sequence shown here is derived from an EMBL/GenBank/DDBJ whole genome shotgun (WGS) entry which is preliminary data.</text>
</comment>
<proteinExistence type="predicted"/>
<organism evidence="2 3">
    <name type="scientific">Rhizobium leguminosarum</name>
    <dbReference type="NCBI Taxonomy" id="384"/>
    <lineage>
        <taxon>Bacteria</taxon>
        <taxon>Pseudomonadati</taxon>
        <taxon>Pseudomonadota</taxon>
        <taxon>Alphaproteobacteria</taxon>
        <taxon>Hyphomicrobiales</taxon>
        <taxon>Rhizobiaceae</taxon>
        <taxon>Rhizobium/Agrobacterium group</taxon>
        <taxon>Rhizobium</taxon>
    </lineage>
</organism>
<reference evidence="2 3" key="1">
    <citation type="submission" date="2019-01" db="EMBL/GenBank/DDBJ databases">
        <title>RHIZO-ID as a novel technology for direct rhizobia identification.</title>
        <authorList>
            <person name="De Meyer S.E."/>
        </authorList>
    </citation>
    <scope>NUCLEOTIDE SEQUENCE [LARGE SCALE GENOMIC DNA]</scope>
    <source>
        <strain evidence="2 3">WSM448</strain>
    </source>
</reference>
<sequence>MVQRPIRATPGDLHGNLFGRIPSPGTRPRDVFPRRRPRAACASCIFWNAIAQALITLVAVPSFLLAA</sequence>
<keyword evidence="1" id="KW-0812">Transmembrane</keyword>
<name>A0A444HXL1_RHILE</name>
<feature type="transmembrane region" description="Helical" evidence="1">
    <location>
        <begin position="44"/>
        <end position="66"/>
    </location>
</feature>
<keyword evidence="1" id="KW-0472">Membrane</keyword>